<dbReference type="Gene3D" id="2.10.60.10">
    <property type="entry name" value="CD59"/>
    <property type="match status" value="1"/>
</dbReference>
<dbReference type="AlphaFoldDB" id="A0AAV7PXV0"/>
<comment type="caution">
    <text evidence="5">The sequence shown here is derived from an EMBL/GenBank/DDBJ whole genome shotgun (WGS) entry which is preliminary data.</text>
</comment>
<keyword evidence="2" id="KW-0964">Secreted</keyword>
<dbReference type="Proteomes" id="UP001066276">
    <property type="component" value="Chromosome 7"/>
</dbReference>
<comment type="subcellular location">
    <subcellularLocation>
        <location evidence="1">Secreted</location>
    </subcellularLocation>
</comment>
<feature type="domain" description="UPAR/Ly6" evidence="4">
    <location>
        <begin position="15"/>
        <end position="61"/>
    </location>
</feature>
<feature type="domain" description="UPAR/Ly6" evidence="4">
    <location>
        <begin position="76"/>
        <end position="154"/>
    </location>
</feature>
<reference evidence="5" key="1">
    <citation type="journal article" date="2022" name="bioRxiv">
        <title>Sequencing and chromosome-scale assembly of the giantPleurodeles waltlgenome.</title>
        <authorList>
            <person name="Brown T."/>
            <person name="Elewa A."/>
            <person name="Iarovenko S."/>
            <person name="Subramanian E."/>
            <person name="Araus A.J."/>
            <person name="Petzold A."/>
            <person name="Susuki M."/>
            <person name="Suzuki K.-i.T."/>
            <person name="Hayashi T."/>
            <person name="Toyoda A."/>
            <person name="Oliveira C."/>
            <person name="Osipova E."/>
            <person name="Leigh N.D."/>
            <person name="Simon A."/>
            <person name="Yun M.H."/>
        </authorList>
    </citation>
    <scope>NUCLEOTIDE SEQUENCE</scope>
    <source>
        <strain evidence="5">20211129_DDA</strain>
        <tissue evidence="5">Liver</tissue>
    </source>
</reference>
<evidence type="ECO:0000313" key="5">
    <source>
        <dbReference type="EMBL" id="KAJ1132764.1"/>
    </source>
</evidence>
<feature type="region of interest" description="Disordered" evidence="3">
    <location>
        <begin position="1"/>
        <end position="20"/>
    </location>
</feature>
<dbReference type="GO" id="GO:0005576">
    <property type="term" value="C:extracellular region"/>
    <property type="evidence" value="ECO:0007669"/>
    <property type="project" value="UniProtKB-SubCell"/>
</dbReference>
<dbReference type="Pfam" id="PF00021">
    <property type="entry name" value="UPAR_LY6"/>
    <property type="match status" value="2"/>
</dbReference>
<sequence>MVRCRTGHTAWNGKKKESGSPTTLFARTCGTSSDCNKTASLSNPKISVKISSTCCSTKDCTPEQPKLPSSKTTKTNVTCLSCLDVSSSSCYSSETITCSGDETKCIRYAVTMTAGSATSKVAVRGCATPSFCALKSTSESAGTSSIVVELACTDGSIRLQQSVFLLALSGLLLLRLSF</sequence>
<dbReference type="PANTHER" id="PTHR20914:SF25">
    <property type="entry name" value="PHOSPHOLIPASE A2 INHIBITOR AND LY6_PLAUR DOMAIN-CONTAINING PROTEIN"/>
    <property type="match status" value="1"/>
</dbReference>
<accession>A0AAV7PXV0</accession>
<gene>
    <name evidence="5" type="ORF">NDU88_011067</name>
</gene>
<evidence type="ECO:0000256" key="2">
    <source>
        <dbReference type="ARBA" id="ARBA00022525"/>
    </source>
</evidence>
<evidence type="ECO:0000256" key="1">
    <source>
        <dbReference type="ARBA" id="ARBA00004613"/>
    </source>
</evidence>
<proteinExistence type="predicted"/>
<dbReference type="InterPro" id="IPR016054">
    <property type="entry name" value="LY6_UPA_recep-like"/>
</dbReference>
<evidence type="ECO:0000256" key="3">
    <source>
        <dbReference type="SAM" id="MobiDB-lite"/>
    </source>
</evidence>
<keyword evidence="6" id="KW-1185">Reference proteome</keyword>
<organism evidence="5 6">
    <name type="scientific">Pleurodeles waltl</name>
    <name type="common">Iberian ribbed newt</name>
    <dbReference type="NCBI Taxonomy" id="8319"/>
    <lineage>
        <taxon>Eukaryota</taxon>
        <taxon>Metazoa</taxon>
        <taxon>Chordata</taxon>
        <taxon>Craniata</taxon>
        <taxon>Vertebrata</taxon>
        <taxon>Euteleostomi</taxon>
        <taxon>Amphibia</taxon>
        <taxon>Batrachia</taxon>
        <taxon>Caudata</taxon>
        <taxon>Salamandroidea</taxon>
        <taxon>Salamandridae</taxon>
        <taxon>Pleurodelinae</taxon>
        <taxon>Pleurodeles</taxon>
    </lineage>
</organism>
<dbReference type="CDD" id="cd23572">
    <property type="entry name" value="TFP_LU_ECD_PINLYP_rpt2"/>
    <property type="match status" value="1"/>
</dbReference>
<protein>
    <recommendedName>
        <fullName evidence="4">UPAR/Ly6 domain-containing protein</fullName>
    </recommendedName>
</protein>
<dbReference type="PANTHER" id="PTHR20914">
    <property type="entry name" value="LY6/PLAUR DOMAIN-CONTAINING PROTEIN 8"/>
    <property type="match status" value="1"/>
</dbReference>
<dbReference type="InterPro" id="IPR045860">
    <property type="entry name" value="Snake_toxin-like_sf"/>
</dbReference>
<evidence type="ECO:0000313" key="6">
    <source>
        <dbReference type="Proteomes" id="UP001066276"/>
    </source>
</evidence>
<dbReference type="SUPFAM" id="SSF57302">
    <property type="entry name" value="Snake toxin-like"/>
    <property type="match status" value="1"/>
</dbReference>
<dbReference type="EMBL" id="JANPWB010000011">
    <property type="protein sequence ID" value="KAJ1132764.1"/>
    <property type="molecule type" value="Genomic_DNA"/>
</dbReference>
<dbReference type="InterPro" id="IPR050918">
    <property type="entry name" value="CNF-like_PLA2_Inhibitor"/>
</dbReference>
<evidence type="ECO:0000259" key="4">
    <source>
        <dbReference type="Pfam" id="PF00021"/>
    </source>
</evidence>
<name>A0AAV7PXV0_PLEWA</name>